<evidence type="ECO:0000313" key="5">
    <source>
        <dbReference type="Proteomes" id="UP000031366"/>
    </source>
</evidence>
<dbReference type="GO" id="GO:0016779">
    <property type="term" value="F:nucleotidyltransferase activity"/>
    <property type="evidence" value="ECO:0007669"/>
    <property type="project" value="UniProtKB-ARBA"/>
</dbReference>
<dbReference type="STRING" id="29341.RSJ17_09910"/>
<dbReference type="GO" id="GO:0016746">
    <property type="term" value="F:acyltransferase activity"/>
    <property type="evidence" value="ECO:0007669"/>
    <property type="project" value="UniProtKB-KW"/>
</dbReference>
<evidence type="ECO:0000256" key="2">
    <source>
        <dbReference type="ARBA" id="ARBA00023315"/>
    </source>
</evidence>
<feature type="domain" description="Mannose-1-phosphate guanyltransferase C-terminal" evidence="3">
    <location>
        <begin position="69"/>
        <end position="154"/>
    </location>
</feature>
<dbReference type="OrthoDB" id="9779868at2"/>
<organism evidence="4 5">
    <name type="scientific">Clostridium argentinense CDC 2741</name>
    <dbReference type="NCBI Taxonomy" id="1418104"/>
    <lineage>
        <taxon>Bacteria</taxon>
        <taxon>Bacillati</taxon>
        <taxon>Bacillota</taxon>
        <taxon>Clostridia</taxon>
        <taxon>Eubacteriales</taxon>
        <taxon>Clostridiaceae</taxon>
        <taxon>Clostridium</taxon>
    </lineage>
</organism>
<keyword evidence="5" id="KW-1185">Reference proteome</keyword>
<dbReference type="PANTHER" id="PTHR43584">
    <property type="entry name" value="NUCLEOTIDYL TRANSFERASE"/>
    <property type="match status" value="1"/>
</dbReference>
<dbReference type="Proteomes" id="UP000031366">
    <property type="component" value="Unassembled WGS sequence"/>
</dbReference>
<dbReference type="RefSeq" id="WP_039630055.1">
    <property type="nucleotide sequence ID" value="NZ_AYSO01000011.1"/>
</dbReference>
<dbReference type="InterPro" id="IPR011004">
    <property type="entry name" value="Trimer_LpxA-like_sf"/>
</dbReference>
<evidence type="ECO:0000313" key="4">
    <source>
        <dbReference type="EMBL" id="KIE48292.1"/>
    </source>
</evidence>
<evidence type="ECO:0000256" key="1">
    <source>
        <dbReference type="ARBA" id="ARBA00022679"/>
    </source>
</evidence>
<dbReference type="InterPro" id="IPR050065">
    <property type="entry name" value="GlmU-like"/>
</dbReference>
<accession>A0A0C1R415</accession>
<evidence type="ECO:0000259" key="3">
    <source>
        <dbReference type="Pfam" id="PF25087"/>
    </source>
</evidence>
<proteinExistence type="predicted"/>
<dbReference type="Gene3D" id="2.160.10.10">
    <property type="entry name" value="Hexapeptide repeat proteins"/>
    <property type="match status" value="1"/>
</dbReference>
<name>A0A0C1R415_9CLOT</name>
<keyword evidence="1 4" id="KW-0808">Transferase</keyword>
<dbReference type="SUPFAM" id="SSF51161">
    <property type="entry name" value="Trimeric LpxA-like enzymes"/>
    <property type="match status" value="1"/>
</dbReference>
<dbReference type="AlphaFoldDB" id="A0A0C1R415"/>
<dbReference type="EMBL" id="AYSO01000011">
    <property type="protein sequence ID" value="KIE48292.1"/>
    <property type="molecule type" value="Genomic_DNA"/>
</dbReference>
<gene>
    <name evidence="4" type="ORF">U732_4015</name>
</gene>
<dbReference type="PANTHER" id="PTHR43584:SF8">
    <property type="entry name" value="N-ACETYLMURAMATE ALPHA-1-PHOSPHATE URIDYLYLTRANSFERASE"/>
    <property type="match status" value="1"/>
</dbReference>
<dbReference type="InterPro" id="IPR056729">
    <property type="entry name" value="GMPPB_C"/>
</dbReference>
<keyword evidence="2" id="KW-0012">Acyltransferase</keyword>
<sequence length="222" mass="24500">MGISVDELFTLRELDAKVIFGGVKHPWEVLTRINTFIFEYAKTLPNDFERIEEFIWVGKGTTIEKNVLIKGPAIIGYNCEIRHSAYIRENVIIGNDVVVGNSTEIKNSILFNKVQVPHYNYVSDSILGYKSHLGAGVITSNLKSNGTLVKVKYGTDIIETGLRKFGAILGDSAEVGCNTVLNPGTILGKGSIVYPLCSVRGYIPENSILKNSGEIVERKQSY</sequence>
<comment type="caution">
    <text evidence="4">The sequence shown here is derived from an EMBL/GenBank/DDBJ whole genome shotgun (WGS) entry which is preliminary data.</text>
</comment>
<dbReference type="Pfam" id="PF25087">
    <property type="entry name" value="GMPPB_C"/>
    <property type="match status" value="1"/>
</dbReference>
<dbReference type="CDD" id="cd05636">
    <property type="entry name" value="LbH_G1P_TT_C_like"/>
    <property type="match status" value="1"/>
</dbReference>
<protein>
    <submittedName>
        <fullName evidence="4">Bacterial transferase hexapeptide family protein</fullName>
    </submittedName>
</protein>
<reference evidence="4 5" key="1">
    <citation type="journal article" date="2015" name="Infect. Genet. Evol.">
        <title>Genomic sequences of six botulinum neurotoxin-producing strains representing three clostridial species illustrate the mobility and diversity of botulinum neurotoxin genes.</title>
        <authorList>
            <person name="Smith T.J."/>
            <person name="Hill K.K."/>
            <person name="Xie G."/>
            <person name="Foley B.T."/>
            <person name="Williamson C.H."/>
            <person name="Foster J.T."/>
            <person name="Johnson S.L."/>
            <person name="Chertkov O."/>
            <person name="Teshima H."/>
            <person name="Gibbons H.S."/>
            <person name="Johnsky L.A."/>
            <person name="Karavis M.A."/>
            <person name="Smith L.A."/>
        </authorList>
    </citation>
    <scope>NUCLEOTIDE SEQUENCE [LARGE SCALE GENOMIC DNA]</scope>
    <source>
        <strain evidence="4 5">CDC 2741</strain>
    </source>
</reference>